<reference evidence="3" key="1">
    <citation type="submission" date="2020-03" db="EMBL/GenBank/DDBJ databases">
        <title>A transcriptome and proteome of the tick Rhipicephalus microplus shaped by the genetic composition of its hosts and developmental stage.</title>
        <authorList>
            <person name="Garcia G.R."/>
            <person name="Ribeiro J.M.C."/>
            <person name="Maruyama S.R."/>
            <person name="Gardinasse L.G."/>
            <person name="Nelson K."/>
            <person name="Ferreira B.R."/>
            <person name="Andrade T.G."/>
            <person name="Santos I.K.F.M."/>
        </authorList>
    </citation>
    <scope>NUCLEOTIDE SEQUENCE</scope>
    <source>
        <strain evidence="3">NSGR</strain>
        <tissue evidence="3">Salivary glands</tissue>
    </source>
</reference>
<dbReference type="EMBL" id="GIKN01000617">
    <property type="protein sequence ID" value="NIE42890.1"/>
    <property type="molecule type" value="Transcribed_RNA"/>
</dbReference>
<dbReference type="SUPFAM" id="SSF51445">
    <property type="entry name" value="(Trans)glycosidases"/>
    <property type="match status" value="1"/>
</dbReference>
<proteinExistence type="predicted"/>
<feature type="chain" id="PRO_5026272403" evidence="1">
    <location>
        <begin position="19"/>
        <end position="374"/>
    </location>
</feature>
<dbReference type="OrthoDB" id="73875at2759"/>
<dbReference type="Pfam" id="PF00704">
    <property type="entry name" value="Glyco_hydro_18"/>
    <property type="match status" value="1"/>
</dbReference>
<accession>A0A6G4ZYB2</accession>
<dbReference type="GO" id="GO:0006032">
    <property type="term" value="P:chitin catabolic process"/>
    <property type="evidence" value="ECO:0007669"/>
    <property type="project" value="TreeGrafter"/>
</dbReference>
<dbReference type="PANTHER" id="PTHR11177">
    <property type="entry name" value="CHITINASE"/>
    <property type="match status" value="1"/>
</dbReference>
<dbReference type="PROSITE" id="PS51910">
    <property type="entry name" value="GH18_2"/>
    <property type="match status" value="1"/>
</dbReference>
<evidence type="ECO:0000256" key="1">
    <source>
        <dbReference type="SAM" id="SignalP"/>
    </source>
</evidence>
<feature type="signal peptide" evidence="1">
    <location>
        <begin position="1"/>
        <end position="18"/>
    </location>
</feature>
<dbReference type="Gene3D" id="3.20.20.80">
    <property type="entry name" value="Glycosidases"/>
    <property type="match status" value="1"/>
</dbReference>
<dbReference type="GO" id="GO:0005576">
    <property type="term" value="C:extracellular region"/>
    <property type="evidence" value="ECO:0007669"/>
    <property type="project" value="TreeGrafter"/>
</dbReference>
<dbReference type="InterPro" id="IPR050314">
    <property type="entry name" value="Glycosyl_Hydrlase_18"/>
</dbReference>
<evidence type="ECO:0000313" key="3">
    <source>
        <dbReference type="EMBL" id="NIE42890.1"/>
    </source>
</evidence>
<dbReference type="InterPro" id="IPR017853">
    <property type="entry name" value="GH"/>
</dbReference>
<protein>
    <submittedName>
        <fullName evidence="3">Putative catalytically inactive chitinase-like lectin</fullName>
    </submittedName>
</protein>
<evidence type="ECO:0000259" key="2">
    <source>
        <dbReference type="PROSITE" id="PS51910"/>
    </source>
</evidence>
<dbReference type="SUPFAM" id="SSF54556">
    <property type="entry name" value="Chitinase insertion domain"/>
    <property type="match status" value="1"/>
</dbReference>
<dbReference type="AlphaFoldDB" id="A0A6G4ZYB2"/>
<dbReference type="Gene3D" id="3.10.50.10">
    <property type="match status" value="1"/>
</dbReference>
<feature type="domain" description="GH18" evidence="2">
    <location>
        <begin position="68"/>
        <end position="374"/>
    </location>
</feature>
<dbReference type="InterPro" id="IPR029070">
    <property type="entry name" value="Chitinase_insertion_sf"/>
</dbReference>
<keyword evidence="3" id="KW-0430">Lectin</keyword>
<dbReference type="GO" id="GO:0008061">
    <property type="term" value="F:chitin binding"/>
    <property type="evidence" value="ECO:0007669"/>
    <property type="project" value="InterPro"/>
</dbReference>
<dbReference type="SMART" id="SM00636">
    <property type="entry name" value="Glyco_18"/>
    <property type="match status" value="1"/>
</dbReference>
<dbReference type="PANTHER" id="PTHR11177:SF144">
    <property type="entry name" value="CHITINASE 5"/>
    <property type="match status" value="1"/>
</dbReference>
<keyword evidence="1" id="KW-0732">Signal</keyword>
<organism evidence="3">
    <name type="scientific">Rhipicephalus microplus</name>
    <name type="common">Cattle tick</name>
    <name type="synonym">Boophilus microplus</name>
    <dbReference type="NCBI Taxonomy" id="6941"/>
    <lineage>
        <taxon>Eukaryota</taxon>
        <taxon>Metazoa</taxon>
        <taxon>Ecdysozoa</taxon>
        <taxon>Arthropoda</taxon>
        <taxon>Chelicerata</taxon>
        <taxon>Arachnida</taxon>
        <taxon>Acari</taxon>
        <taxon>Parasitiformes</taxon>
        <taxon>Ixodida</taxon>
        <taxon>Ixodoidea</taxon>
        <taxon>Ixodidae</taxon>
        <taxon>Rhipicephalinae</taxon>
        <taxon>Rhipicephalus</taxon>
        <taxon>Boophilus</taxon>
    </lineage>
</organism>
<dbReference type="InterPro" id="IPR011583">
    <property type="entry name" value="Chitinase_II/V-like_cat"/>
</dbReference>
<dbReference type="InterPro" id="IPR001223">
    <property type="entry name" value="Glyco_hydro18_cat"/>
</dbReference>
<name>A0A6G4ZYB2_RHIMP</name>
<dbReference type="GO" id="GO:0005975">
    <property type="term" value="P:carbohydrate metabolic process"/>
    <property type="evidence" value="ECO:0007669"/>
    <property type="project" value="InterPro"/>
</dbReference>
<dbReference type="GO" id="GO:0030246">
    <property type="term" value="F:carbohydrate binding"/>
    <property type="evidence" value="ECO:0007669"/>
    <property type="project" value="UniProtKB-KW"/>
</dbReference>
<dbReference type="GO" id="GO:0004568">
    <property type="term" value="F:chitinase activity"/>
    <property type="evidence" value="ECO:0007669"/>
    <property type="project" value="TreeGrafter"/>
</dbReference>
<sequence>MGSLALICSALVATAALAVVNEVTYLEAAEVITKVLGTDFNETGDEEHERDLDYHDEYKREMLSKQRAPLVCFVRYEGFGRYGVMRFSVDSIPVEECTHVIFSYLETDNCTGGFLYPKTGPLSLKEMKNAVASLKQRNPHIKVLYSFGGGAHVNSMLNRLHNRKDQSKLICTIDKLVKPDIFDGVNLHLEGPGPSICNGKHFDRILAFIKRYRFKIMHVDDLLTVQLPACRPKCDAVLKTKLARYVDYIFLMTFDYKLDDTKKTKLTSGLYLCEETQYSDVGTMPCLKHWVDAGVPRYKMVPGIATYSRTYTLDDPNSNGVGAGLLEDYPLGDPGNFTKTEGFMNYVEVGLLFQRSSLTSVVSMLAASVYLPCN</sequence>
<dbReference type="VEuPathDB" id="VectorBase:LOC119180346"/>